<dbReference type="PANTHER" id="PTHR33924:SF5">
    <property type="entry name" value="CATION-TRANSPORTING ATPASE"/>
    <property type="match status" value="1"/>
</dbReference>
<keyword evidence="3" id="KW-1185">Reference proteome</keyword>
<organism evidence="2 3">
    <name type="scientific">Protea cynaroides</name>
    <dbReference type="NCBI Taxonomy" id="273540"/>
    <lineage>
        <taxon>Eukaryota</taxon>
        <taxon>Viridiplantae</taxon>
        <taxon>Streptophyta</taxon>
        <taxon>Embryophyta</taxon>
        <taxon>Tracheophyta</taxon>
        <taxon>Spermatophyta</taxon>
        <taxon>Magnoliopsida</taxon>
        <taxon>Proteales</taxon>
        <taxon>Proteaceae</taxon>
        <taxon>Protea</taxon>
    </lineage>
</organism>
<dbReference type="PANTHER" id="PTHR33924">
    <property type="entry name" value="CATION-TRANSPORTING ATPASE"/>
    <property type="match status" value="1"/>
</dbReference>
<dbReference type="OrthoDB" id="1930341at2759"/>
<gene>
    <name evidence="2" type="ORF">NE237_003544</name>
</gene>
<evidence type="ECO:0000313" key="3">
    <source>
        <dbReference type="Proteomes" id="UP001141806"/>
    </source>
</evidence>
<reference evidence="2" key="1">
    <citation type="journal article" date="2023" name="Plant J.">
        <title>The genome of the king protea, Protea cynaroides.</title>
        <authorList>
            <person name="Chang J."/>
            <person name="Duong T.A."/>
            <person name="Schoeman C."/>
            <person name="Ma X."/>
            <person name="Roodt D."/>
            <person name="Barker N."/>
            <person name="Li Z."/>
            <person name="Van de Peer Y."/>
            <person name="Mizrachi E."/>
        </authorList>
    </citation>
    <scope>NUCLEOTIDE SEQUENCE</scope>
    <source>
        <tissue evidence="2">Young leaves</tissue>
    </source>
</reference>
<feature type="compositionally biased region" description="Polar residues" evidence="1">
    <location>
        <begin position="495"/>
        <end position="507"/>
    </location>
</feature>
<evidence type="ECO:0000256" key="1">
    <source>
        <dbReference type="SAM" id="MobiDB-lite"/>
    </source>
</evidence>
<name>A0A9Q0KHA6_9MAGN</name>
<proteinExistence type="predicted"/>
<dbReference type="AlphaFoldDB" id="A0A9Q0KHA6"/>
<comment type="caution">
    <text evidence="2">The sequence shown here is derived from an EMBL/GenBank/DDBJ whole genome shotgun (WGS) entry which is preliminary data.</text>
</comment>
<accession>A0A9Q0KHA6</accession>
<sequence length="620" mass="69281">MEDRRGMGSVIDQSSLINTRSDSKVAWRKRSNEELGKKTEILRKRNKMRDLESVFRSEGSEPLFSKSSMINELTNKFHLGTEEETCQITEEPVTKISDNFQTIDARGNSVSLSEDATRLSLGHFSNPPRSMDLNAEPCIPKDTGHDDAPANVDAVCKPFMLTKNLTDHDTNSITSRRRGLDLNAEEVCSSVYHDQFFTYKSHEHLKSRDLSECGSSTGPLDEKDSLRLWKEMKQNGFLSSSHGGIPIPKQRGRKSKNDMLKRKMELVKREQVNRFTKIAAPSGLLNELNPGIINHVRNSKQVHSIIKALVRSEKLENGRIQSRSANNLKRTKEMNDRSKDMETMHDSGTTQLNVPHGNESGRQTPLFLNKVEIPLKSDHMVAGHSYLGAGKVSHETSVASHITSGRVHETLPLKLSSSAKMASENTSSVSSEASENQATVSSLSLKAATIASQWMELLHQDIRGRLSALRRSKKRVQAVIQTELPLLLSKELSSNQENDPCASQSSAGGCPNPPNIANPEMHQTKWTSLFEQMEKALSEEGRHLESWLNQVTEMRLHCDRGLQPINWFAGLGLPHVGRSENESRLKNMENPERELAIRAVAASIYSTCNYATSMENVSCF</sequence>
<feature type="region of interest" description="Disordered" evidence="1">
    <location>
        <begin position="495"/>
        <end position="520"/>
    </location>
</feature>
<dbReference type="EMBL" id="JAMYWD010000005">
    <property type="protein sequence ID" value="KAJ4970445.1"/>
    <property type="molecule type" value="Genomic_DNA"/>
</dbReference>
<evidence type="ECO:0000313" key="2">
    <source>
        <dbReference type="EMBL" id="KAJ4970445.1"/>
    </source>
</evidence>
<protein>
    <submittedName>
        <fullName evidence="2">Uncharacterized protein</fullName>
    </submittedName>
</protein>
<dbReference type="Proteomes" id="UP001141806">
    <property type="component" value="Unassembled WGS sequence"/>
</dbReference>
<feature type="compositionally biased region" description="Basic and acidic residues" evidence="1">
    <location>
        <begin position="331"/>
        <end position="345"/>
    </location>
</feature>
<feature type="region of interest" description="Disordered" evidence="1">
    <location>
        <begin position="331"/>
        <end position="359"/>
    </location>
</feature>